<dbReference type="InterPro" id="IPR004041">
    <property type="entry name" value="NAF_dom"/>
</dbReference>
<dbReference type="SUPFAM" id="SSF53756">
    <property type="entry name" value="UDP-Glycosyltransferase/glycogen phosphorylase"/>
    <property type="match status" value="1"/>
</dbReference>
<sequence length="275" mass="30243">MDSQTHQQHSVLVPLMSQSHLLPFTQKVKLLAVNGVSVTIFLTPLNAAKLNNVIDQAKALNLQIQFHLLHFPSKEAGLQEGRENTDTLPSPQYQYLFFAASNKLKEPSRNGFQSWKHYPLACFRLLRTLESSKAVQDSIAYVVESKFKIPRVVFHGISCFALLCSHNITKSKVHENVTSMSVIRGQKIVIAPRTAVDTGKTRNSSATLRVTEFSGRTTSPPINKTRFDLSGLFETKQKTVTVFTSKCSAVSIMAKIVAEAPAAAGLVGGRENASC</sequence>
<dbReference type="AlphaFoldDB" id="A0A8T0L2L4"/>
<dbReference type="EMBL" id="JABFOF010000002">
    <property type="protein sequence ID" value="KAG2406114.1"/>
    <property type="molecule type" value="Genomic_DNA"/>
</dbReference>
<evidence type="ECO:0000256" key="2">
    <source>
        <dbReference type="ARBA" id="ARBA00022676"/>
    </source>
</evidence>
<organism evidence="4 5">
    <name type="scientific">Phaseolus angularis</name>
    <name type="common">Azuki bean</name>
    <name type="synonym">Vigna angularis</name>
    <dbReference type="NCBI Taxonomy" id="3914"/>
    <lineage>
        <taxon>Eukaryota</taxon>
        <taxon>Viridiplantae</taxon>
        <taxon>Streptophyta</taxon>
        <taxon>Embryophyta</taxon>
        <taxon>Tracheophyta</taxon>
        <taxon>Spermatophyta</taxon>
        <taxon>Magnoliopsida</taxon>
        <taxon>eudicotyledons</taxon>
        <taxon>Gunneridae</taxon>
        <taxon>Pentapetalae</taxon>
        <taxon>rosids</taxon>
        <taxon>fabids</taxon>
        <taxon>Fabales</taxon>
        <taxon>Fabaceae</taxon>
        <taxon>Papilionoideae</taxon>
        <taxon>50 kb inversion clade</taxon>
        <taxon>NPAAA clade</taxon>
        <taxon>indigoferoid/millettioid clade</taxon>
        <taxon>Phaseoleae</taxon>
        <taxon>Vigna</taxon>
    </lineage>
</organism>
<evidence type="ECO:0000313" key="4">
    <source>
        <dbReference type="EMBL" id="KAG2406114.1"/>
    </source>
</evidence>
<evidence type="ECO:0000259" key="3">
    <source>
        <dbReference type="Pfam" id="PF03822"/>
    </source>
</evidence>
<dbReference type="Pfam" id="PF03822">
    <property type="entry name" value="NAF"/>
    <property type="match status" value="1"/>
</dbReference>
<dbReference type="PANTHER" id="PTHR48047">
    <property type="entry name" value="GLYCOSYLTRANSFERASE"/>
    <property type="match status" value="1"/>
</dbReference>
<keyword evidence="2" id="KW-0808">Transferase</keyword>
<reference evidence="4 5" key="1">
    <citation type="submission" date="2020-05" db="EMBL/GenBank/DDBJ databases">
        <title>Vigna angularis (adzuki bean) Var. LongXiaoDou No. 4 denovo assembly.</title>
        <authorList>
            <person name="Xiang H."/>
        </authorList>
    </citation>
    <scope>NUCLEOTIDE SEQUENCE [LARGE SCALE GENOMIC DNA]</scope>
    <source>
        <tissue evidence="4">Leaf</tissue>
    </source>
</reference>
<dbReference type="GO" id="GO:0007165">
    <property type="term" value="P:signal transduction"/>
    <property type="evidence" value="ECO:0007669"/>
    <property type="project" value="InterPro"/>
</dbReference>
<keyword evidence="2" id="KW-0328">Glycosyltransferase</keyword>
<dbReference type="GO" id="GO:0035251">
    <property type="term" value="F:UDP-glucosyltransferase activity"/>
    <property type="evidence" value="ECO:0007669"/>
    <property type="project" value="TreeGrafter"/>
</dbReference>
<accession>A0A8T0L2L4</accession>
<proteinExistence type="inferred from homology"/>
<comment type="caution">
    <text evidence="4">The sequence shown here is derived from an EMBL/GenBank/DDBJ whole genome shotgun (WGS) entry which is preliminary data.</text>
</comment>
<protein>
    <submittedName>
        <fullName evidence="4">UDP-glycosyltransferase protein</fullName>
    </submittedName>
</protein>
<gene>
    <name evidence="4" type="ORF">HKW66_Vig0053690</name>
</gene>
<evidence type="ECO:0000313" key="5">
    <source>
        <dbReference type="Proteomes" id="UP000743370"/>
    </source>
</evidence>
<evidence type="ECO:0000256" key="1">
    <source>
        <dbReference type="ARBA" id="ARBA00009995"/>
    </source>
</evidence>
<dbReference type="Proteomes" id="UP000743370">
    <property type="component" value="Unassembled WGS sequence"/>
</dbReference>
<dbReference type="Gene3D" id="3.40.50.2000">
    <property type="entry name" value="Glycogen Phosphorylase B"/>
    <property type="match status" value="1"/>
</dbReference>
<comment type="similarity">
    <text evidence="1">Belongs to the UDP-glycosyltransferase family.</text>
</comment>
<feature type="domain" description="NAF" evidence="3">
    <location>
        <begin position="226"/>
        <end position="258"/>
    </location>
</feature>
<dbReference type="PANTHER" id="PTHR48047:SF182">
    <property type="entry name" value="GLYCOSYLTRANSFERASE"/>
    <property type="match status" value="1"/>
</dbReference>
<name>A0A8T0L2L4_PHAAN</name>